<evidence type="ECO:0000313" key="2">
    <source>
        <dbReference type="EMBL" id="WAR01738.1"/>
    </source>
</evidence>
<keyword evidence="3" id="KW-1185">Reference proteome</keyword>
<dbReference type="Proteomes" id="UP001164746">
    <property type="component" value="Chromosome 4"/>
</dbReference>
<accession>A0ABY7DVK3</accession>
<sequence length="552" mass="63302">MANSTVPTHVVTHSNSTEGQNGTPETPIPSTSGTVQTRTAGKKMLVSMPFVKRRGSGSIKAKAKALASSKRQIKALRVKLMSERKAKKRWQTRYERMNKPSVKTPTKHKEEQKQNMLRTMTRHDMRRVGIKPSKVTRQLFKKLTLSNCLVAEIKSARLSNKSPQSRKHISTIASGHIVKKYKCMSYLNNVTGISRRQHANISETAKLLTRHKVCRSTLQSRNTKKNVSAFYVRDDVSRCMPGKRDATKVLGQKVQTRILNDCLHNLLEKFLSENPNSKFCRLRPKNIKLTSLLSRNTCLCTSHQNMALKLKCLRNMGIDISPNPEVVSRTITYTQMEDYLNHLTAEEIEYEVWQKVDVDGKKRMRVVKAQKAREKFKTLLLKEFEIQAADVISNFDAKVLAGTMKVHAYIRISEDDFREKHHVTVRSEECITGLCNGWTESNKQNMTVDTTTEVKESPVKIGNYVAAINEQEWFIGQITDVDDSDKTVEIKYMEKKLLRGKTHFKWPTKEDVLWLDYDAILMSVDDPRPVDRFQRFLMIAAADLLKIQDLFN</sequence>
<evidence type="ECO:0000313" key="3">
    <source>
        <dbReference type="Proteomes" id="UP001164746"/>
    </source>
</evidence>
<proteinExistence type="predicted"/>
<dbReference type="EMBL" id="CP111015">
    <property type="protein sequence ID" value="WAR01738.1"/>
    <property type="molecule type" value="Genomic_DNA"/>
</dbReference>
<reference evidence="2" key="1">
    <citation type="submission" date="2022-11" db="EMBL/GenBank/DDBJ databases">
        <title>Centuries of genome instability and evolution in soft-shell clam transmissible cancer (bioRxiv).</title>
        <authorList>
            <person name="Hart S.F.M."/>
            <person name="Yonemitsu M.A."/>
            <person name="Giersch R.M."/>
            <person name="Beal B.F."/>
            <person name="Arriagada G."/>
            <person name="Davis B.W."/>
            <person name="Ostrander E.A."/>
            <person name="Goff S.P."/>
            <person name="Metzger M.J."/>
        </authorList>
    </citation>
    <scope>NUCLEOTIDE SEQUENCE</scope>
    <source>
        <strain evidence="2">MELC-2E11</strain>
        <tissue evidence="2">Siphon/mantle</tissue>
    </source>
</reference>
<feature type="region of interest" description="Disordered" evidence="1">
    <location>
        <begin position="1"/>
        <end position="38"/>
    </location>
</feature>
<gene>
    <name evidence="2" type="ORF">MAR_008296</name>
</gene>
<organism evidence="2 3">
    <name type="scientific">Mya arenaria</name>
    <name type="common">Soft-shell clam</name>
    <dbReference type="NCBI Taxonomy" id="6604"/>
    <lineage>
        <taxon>Eukaryota</taxon>
        <taxon>Metazoa</taxon>
        <taxon>Spiralia</taxon>
        <taxon>Lophotrochozoa</taxon>
        <taxon>Mollusca</taxon>
        <taxon>Bivalvia</taxon>
        <taxon>Autobranchia</taxon>
        <taxon>Heteroconchia</taxon>
        <taxon>Euheterodonta</taxon>
        <taxon>Imparidentia</taxon>
        <taxon>Neoheterodontei</taxon>
        <taxon>Myida</taxon>
        <taxon>Myoidea</taxon>
        <taxon>Myidae</taxon>
        <taxon>Mya</taxon>
    </lineage>
</organism>
<name>A0ABY7DVK3_MYAAR</name>
<evidence type="ECO:0000256" key="1">
    <source>
        <dbReference type="SAM" id="MobiDB-lite"/>
    </source>
</evidence>
<protein>
    <submittedName>
        <fullName evidence="2">Uncharacterized protein</fullName>
    </submittedName>
</protein>